<dbReference type="Proteomes" id="UP000053660">
    <property type="component" value="Unassembled WGS sequence"/>
</dbReference>
<keyword evidence="2" id="KW-1185">Reference proteome</keyword>
<name>A0A0B1TU49_OESDE</name>
<dbReference type="AlphaFoldDB" id="A0A0B1TU49"/>
<dbReference type="EMBL" id="KN549255">
    <property type="protein sequence ID" value="KHJ98975.1"/>
    <property type="molecule type" value="Genomic_DNA"/>
</dbReference>
<protein>
    <submittedName>
        <fullName evidence="1">Uncharacterized protein</fullName>
    </submittedName>
</protein>
<evidence type="ECO:0000313" key="2">
    <source>
        <dbReference type="Proteomes" id="UP000053660"/>
    </source>
</evidence>
<sequence length="61" mass="7175">MRYGAHCQKLVFLANDIPFTQERTPFDFFGVSVNHCHIAAMQNNHRYVSNFFRLRYLASGH</sequence>
<organism evidence="1 2">
    <name type="scientific">Oesophagostomum dentatum</name>
    <name type="common">Nodular worm</name>
    <dbReference type="NCBI Taxonomy" id="61180"/>
    <lineage>
        <taxon>Eukaryota</taxon>
        <taxon>Metazoa</taxon>
        <taxon>Ecdysozoa</taxon>
        <taxon>Nematoda</taxon>
        <taxon>Chromadorea</taxon>
        <taxon>Rhabditida</taxon>
        <taxon>Rhabditina</taxon>
        <taxon>Rhabditomorpha</taxon>
        <taxon>Strongyloidea</taxon>
        <taxon>Strongylidae</taxon>
        <taxon>Oesophagostomum</taxon>
    </lineage>
</organism>
<evidence type="ECO:0000313" key="1">
    <source>
        <dbReference type="EMBL" id="KHJ98975.1"/>
    </source>
</evidence>
<reference evidence="1 2" key="1">
    <citation type="submission" date="2014-03" db="EMBL/GenBank/DDBJ databases">
        <title>Draft genome of the hookworm Oesophagostomum dentatum.</title>
        <authorList>
            <person name="Mitreva M."/>
        </authorList>
    </citation>
    <scope>NUCLEOTIDE SEQUENCE [LARGE SCALE GENOMIC DNA]</scope>
    <source>
        <strain evidence="1 2">OD-Hann</strain>
    </source>
</reference>
<dbReference type="OrthoDB" id="5867148at2759"/>
<proteinExistence type="predicted"/>
<accession>A0A0B1TU49</accession>
<gene>
    <name evidence="1" type="ORF">OESDEN_01032</name>
</gene>